<feature type="domain" description="GST C-terminal" evidence="2">
    <location>
        <begin position="86"/>
        <end position="203"/>
    </location>
</feature>
<dbReference type="InterPro" id="IPR036249">
    <property type="entry name" value="Thioredoxin-like_sf"/>
</dbReference>
<dbReference type="SUPFAM" id="SSF47616">
    <property type="entry name" value="GST C-terminal domain-like"/>
    <property type="match status" value="1"/>
</dbReference>
<dbReference type="STRING" id="1202772.A0A1V9YUD3"/>
<dbReference type="AlphaFoldDB" id="A0A1V9YUD3"/>
<protein>
    <submittedName>
        <fullName evidence="3">Glutathione S-transferase</fullName>
    </submittedName>
</protein>
<dbReference type="GO" id="GO:0006749">
    <property type="term" value="P:glutathione metabolic process"/>
    <property type="evidence" value="ECO:0007669"/>
    <property type="project" value="TreeGrafter"/>
</dbReference>
<gene>
    <name evidence="3" type="ORF">ACHHYP_06442</name>
</gene>
<dbReference type="Pfam" id="PF02798">
    <property type="entry name" value="GST_N"/>
    <property type="match status" value="1"/>
</dbReference>
<dbReference type="InterPro" id="IPR036282">
    <property type="entry name" value="Glutathione-S-Trfase_C_sf"/>
</dbReference>
<dbReference type="EMBL" id="JNBR01000912">
    <property type="protein sequence ID" value="OQR89160.1"/>
    <property type="molecule type" value="Genomic_DNA"/>
</dbReference>
<dbReference type="GO" id="GO:0004364">
    <property type="term" value="F:glutathione transferase activity"/>
    <property type="evidence" value="ECO:0007669"/>
    <property type="project" value="TreeGrafter"/>
</dbReference>
<evidence type="ECO:0000313" key="3">
    <source>
        <dbReference type="EMBL" id="OQR89160.1"/>
    </source>
</evidence>
<feature type="domain" description="GST N-terminal" evidence="1">
    <location>
        <begin position="4"/>
        <end position="84"/>
    </location>
</feature>
<dbReference type="SUPFAM" id="SSF52833">
    <property type="entry name" value="Thioredoxin-like"/>
    <property type="match status" value="1"/>
</dbReference>
<dbReference type="InterPro" id="IPR040079">
    <property type="entry name" value="Glutathione_S-Trfase"/>
</dbReference>
<accession>A0A1V9YUD3</accession>
<dbReference type="PANTHER" id="PTHR11571">
    <property type="entry name" value="GLUTATHIONE S-TRANSFERASE"/>
    <property type="match status" value="1"/>
</dbReference>
<evidence type="ECO:0000259" key="1">
    <source>
        <dbReference type="PROSITE" id="PS50404"/>
    </source>
</evidence>
<keyword evidence="3" id="KW-0808">Transferase</keyword>
<dbReference type="CDD" id="cd03039">
    <property type="entry name" value="GST_N_Sigma_like"/>
    <property type="match status" value="1"/>
</dbReference>
<keyword evidence="4" id="KW-1185">Reference proteome</keyword>
<dbReference type="SFLD" id="SFLDG01205">
    <property type="entry name" value="AMPS.1"/>
    <property type="match status" value="1"/>
</dbReference>
<dbReference type="SFLD" id="SFLDS00019">
    <property type="entry name" value="Glutathione_Transferase_(cytos"/>
    <property type="match status" value="1"/>
</dbReference>
<organism evidence="3 4">
    <name type="scientific">Achlya hypogyna</name>
    <name type="common">Oomycete</name>
    <name type="synonym">Protoachlya hypogyna</name>
    <dbReference type="NCBI Taxonomy" id="1202772"/>
    <lineage>
        <taxon>Eukaryota</taxon>
        <taxon>Sar</taxon>
        <taxon>Stramenopiles</taxon>
        <taxon>Oomycota</taxon>
        <taxon>Saprolegniomycetes</taxon>
        <taxon>Saprolegniales</taxon>
        <taxon>Achlyaceae</taxon>
        <taxon>Achlya</taxon>
    </lineage>
</organism>
<dbReference type="Proteomes" id="UP000243579">
    <property type="component" value="Unassembled WGS sequence"/>
</dbReference>
<dbReference type="PANTHER" id="PTHR11571:SF252">
    <property type="entry name" value="GLUTATHIONE S-TRANSFERASE"/>
    <property type="match status" value="1"/>
</dbReference>
<dbReference type="PROSITE" id="PS50405">
    <property type="entry name" value="GST_CTER"/>
    <property type="match status" value="1"/>
</dbReference>
<dbReference type="PROSITE" id="PS50404">
    <property type="entry name" value="GST_NTER"/>
    <property type="match status" value="1"/>
</dbReference>
<dbReference type="InterPro" id="IPR004045">
    <property type="entry name" value="Glutathione_S-Trfase_N"/>
</dbReference>
<dbReference type="OrthoDB" id="420389at2759"/>
<evidence type="ECO:0000313" key="4">
    <source>
        <dbReference type="Proteomes" id="UP000243579"/>
    </source>
</evidence>
<name>A0A1V9YUD3_ACHHY</name>
<comment type="caution">
    <text evidence="3">The sequence shown here is derived from an EMBL/GenBank/DDBJ whole genome shotgun (WGS) entry which is preliminary data.</text>
</comment>
<sequence length="203" mass="22570">MAPNKLQLTYFAIPGRAELIRLVLAYGNVPFEDVRLTFPEYFSYKSSLDLPFGQVPTLRVNDKVTYAQSLAIARYAAKLSGLYPTDALLALEADSLVDAIVELVNVVVDAVFKTKDDALRATKFQTINTDILPRTLAQLEARVVGPYFTGAEVTFADVYLFDFFQNTLSNDQITVSGTDYAKLQAIVDRVQALPQLQAYLTKQ</sequence>
<dbReference type="InterPro" id="IPR050213">
    <property type="entry name" value="GST_superfamily"/>
</dbReference>
<dbReference type="SFLD" id="SFLDG00363">
    <property type="entry name" value="AMPS_(cytGST):_Alpha-__Mu-__Pi"/>
    <property type="match status" value="1"/>
</dbReference>
<evidence type="ECO:0000259" key="2">
    <source>
        <dbReference type="PROSITE" id="PS50405"/>
    </source>
</evidence>
<proteinExistence type="predicted"/>
<dbReference type="Pfam" id="PF14497">
    <property type="entry name" value="GST_C_3"/>
    <property type="match status" value="1"/>
</dbReference>
<reference evidence="3 4" key="1">
    <citation type="journal article" date="2014" name="Genome Biol. Evol.">
        <title>The secreted proteins of Achlya hypogyna and Thraustotheca clavata identify the ancestral oomycete secretome and reveal gene acquisitions by horizontal gene transfer.</title>
        <authorList>
            <person name="Misner I."/>
            <person name="Blouin N."/>
            <person name="Leonard G."/>
            <person name="Richards T.A."/>
            <person name="Lane C.E."/>
        </authorList>
    </citation>
    <scope>NUCLEOTIDE SEQUENCE [LARGE SCALE GENOMIC DNA]</scope>
    <source>
        <strain evidence="3 4">ATCC 48635</strain>
    </source>
</reference>
<dbReference type="Gene3D" id="1.20.1050.130">
    <property type="match status" value="1"/>
</dbReference>
<dbReference type="InterPro" id="IPR010987">
    <property type="entry name" value="Glutathione-S-Trfase_C-like"/>
</dbReference>
<dbReference type="InterPro" id="IPR004046">
    <property type="entry name" value="GST_C"/>
</dbReference>